<evidence type="ECO:0000313" key="9">
    <source>
        <dbReference type="Proteomes" id="UP000044136"/>
    </source>
</evidence>
<evidence type="ECO:0000256" key="3">
    <source>
        <dbReference type="ARBA" id="ARBA00022475"/>
    </source>
</evidence>
<comment type="subcellular location">
    <subcellularLocation>
        <location evidence="1">Cell membrane</location>
        <topology evidence="1">Multi-pass membrane protein</topology>
    </subcellularLocation>
</comment>
<name>A0A078M6D1_9STAP</name>
<evidence type="ECO:0000256" key="5">
    <source>
        <dbReference type="ARBA" id="ARBA00022989"/>
    </source>
</evidence>
<accession>A0A078M6D1</accession>
<dbReference type="AlphaFoldDB" id="A0A078M6D1"/>
<keyword evidence="4 7" id="KW-0812">Transmembrane</keyword>
<keyword evidence="5 7" id="KW-1133">Transmembrane helix</keyword>
<dbReference type="PANTHER" id="PTHR43663">
    <property type="entry name" value="CHROMATE TRANSPORT PROTEIN-RELATED"/>
    <property type="match status" value="1"/>
</dbReference>
<dbReference type="InterPro" id="IPR003370">
    <property type="entry name" value="Chromate_transpt"/>
</dbReference>
<dbReference type="GO" id="GO:0015109">
    <property type="term" value="F:chromate transmembrane transporter activity"/>
    <property type="evidence" value="ECO:0007669"/>
    <property type="project" value="InterPro"/>
</dbReference>
<reference evidence="8 9" key="1">
    <citation type="submission" date="2014-07" db="EMBL/GenBank/DDBJ databases">
        <authorList>
            <person name="Urmite Genomes Urmite Genomes"/>
        </authorList>
    </citation>
    <scope>NUCLEOTIDE SEQUENCE [LARGE SCALE GENOMIC DNA]</scope>
    <source>
        <strain evidence="8 9">13MG44_air</strain>
    </source>
</reference>
<organism evidence="8 9">
    <name type="scientific">Jeotgalicoccus saudimassiliensis</name>
    <dbReference type="NCBI Taxonomy" id="1461582"/>
    <lineage>
        <taxon>Bacteria</taxon>
        <taxon>Bacillati</taxon>
        <taxon>Bacillota</taxon>
        <taxon>Bacilli</taxon>
        <taxon>Bacillales</taxon>
        <taxon>Staphylococcaceae</taxon>
        <taxon>Jeotgalicoccus</taxon>
    </lineage>
</organism>
<sequence>MDDEEFSNVLALGNSLPGPIATKMAGYIGYKVGGFIGLIVALFATIMPTVIIMIFLIGTLSNFRDSTYVQGMTAAITPVITVMMFILTYQFLFSSKKNLGEIKTLILLSLSFIAYIILDIHPAIIILVIIIYSFIKYRK</sequence>
<feature type="transmembrane region" description="Helical" evidence="7">
    <location>
        <begin position="112"/>
        <end position="135"/>
    </location>
</feature>
<gene>
    <name evidence="8" type="ORF">BN1048_01943</name>
</gene>
<dbReference type="InterPro" id="IPR052518">
    <property type="entry name" value="CHR_Transporter"/>
</dbReference>
<dbReference type="GO" id="GO:0005886">
    <property type="term" value="C:plasma membrane"/>
    <property type="evidence" value="ECO:0007669"/>
    <property type="project" value="UniProtKB-SubCell"/>
</dbReference>
<evidence type="ECO:0000256" key="4">
    <source>
        <dbReference type="ARBA" id="ARBA00022692"/>
    </source>
</evidence>
<feature type="transmembrane region" description="Helical" evidence="7">
    <location>
        <begin position="72"/>
        <end position="92"/>
    </location>
</feature>
<evidence type="ECO:0000256" key="2">
    <source>
        <dbReference type="ARBA" id="ARBA00005262"/>
    </source>
</evidence>
<dbReference type="EMBL" id="CCSE01000001">
    <property type="protein sequence ID" value="CEA02998.1"/>
    <property type="molecule type" value="Genomic_DNA"/>
</dbReference>
<dbReference type="Pfam" id="PF02417">
    <property type="entry name" value="Chromate_transp"/>
    <property type="match status" value="1"/>
</dbReference>
<evidence type="ECO:0000256" key="1">
    <source>
        <dbReference type="ARBA" id="ARBA00004651"/>
    </source>
</evidence>
<evidence type="ECO:0000313" key="8">
    <source>
        <dbReference type="EMBL" id="CEA02998.1"/>
    </source>
</evidence>
<keyword evidence="6 7" id="KW-0472">Membrane</keyword>
<keyword evidence="3" id="KW-1003">Cell membrane</keyword>
<evidence type="ECO:0000256" key="7">
    <source>
        <dbReference type="SAM" id="Phobius"/>
    </source>
</evidence>
<keyword evidence="9" id="KW-1185">Reference proteome</keyword>
<dbReference type="Proteomes" id="UP000044136">
    <property type="component" value="Unassembled WGS sequence"/>
</dbReference>
<comment type="similarity">
    <text evidence="2">Belongs to the chromate ion transporter (CHR) (TC 2.A.51) family.</text>
</comment>
<protein>
    <submittedName>
        <fullName evidence="8">Chromate transporter</fullName>
    </submittedName>
</protein>
<dbReference type="PANTHER" id="PTHR43663:SF1">
    <property type="entry name" value="CHROMATE TRANSPORTER"/>
    <property type="match status" value="1"/>
</dbReference>
<proteinExistence type="inferred from homology"/>
<evidence type="ECO:0000256" key="6">
    <source>
        <dbReference type="ARBA" id="ARBA00023136"/>
    </source>
</evidence>
<dbReference type="eggNOG" id="COG2059">
    <property type="taxonomic scope" value="Bacteria"/>
</dbReference>
<feature type="transmembrane region" description="Helical" evidence="7">
    <location>
        <begin position="35"/>
        <end position="60"/>
    </location>
</feature>
<dbReference type="STRING" id="1461582.BN1048_01943"/>
<dbReference type="HOGENOM" id="CLU_018106_1_2_9"/>